<evidence type="ECO:0000256" key="5">
    <source>
        <dbReference type="ARBA" id="ARBA00023136"/>
    </source>
</evidence>
<organism evidence="9 10">
    <name type="scientific">Babjeviella inositovora NRRL Y-12698</name>
    <dbReference type="NCBI Taxonomy" id="984486"/>
    <lineage>
        <taxon>Eukaryota</taxon>
        <taxon>Fungi</taxon>
        <taxon>Dikarya</taxon>
        <taxon>Ascomycota</taxon>
        <taxon>Saccharomycotina</taxon>
        <taxon>Pichiomycetes</taxon>
        <taxon>Serinales incertae sedis</taxon>
        <taxon>Babjeviella</taxon>
    </lineage>
</organism>
<keyword evidence="3 6" id="KW-0812">Transmembrane</keyword>
<protein>
    <recommendedName>
        <fullName evidence="6">Protein YIP</fullName>
    </recommendedName>
</protein>
<feature type="transmembrane region" description="Helical" evidence="6">
    <location>
        <begin position="163"/>
        <end position="180"/>
    </location>
</feature>
<dbReference type="Proteomes" id="UP000094336">
    <property type="component" value="Unassembled WGS sequence"/>
</dbReference>
<dbReference type="InterPro" id="IPR006977">
    <property type="entry name" value="Yip1_dom"/>
</dbReference>
<dbReference type="PANTHER" id="PTHR21236:SF1">
    <property type="entry name" value="PROTEIN YIPF6"/>
    <property type="match status" value="1"/>
</dbReference>
<dbReference type="OrthoDB" id="411251at2759"/>
<dbReference type="GO" id="GO:0006888">
    <property type="term" value="P:endoplasmic reticulum to Golgi vesicle-mediated transport"/>
    <property type="evidence" value="ECO:0007669"/>
    <property type="project" value="InterPro"/>
</dbReference>
<feature type="transmembrane region" description="Helical" evidence="6">
    <location>
        <begin position="217"/>
        <end position="241"/>
    </location>
</feature>
<dbReference type="RefSeq" id="XP_018984809.1">
    <property type="nucleotide sequence ID" value="XM_019129056.1"/>
</dbReference>
<feature type="transmembrane region" description="Helical" evidence="6">
    <location>
        <begin position="248"/>
        <end position="266"/>
    </location>
</feature>
<dbReference type="STRING" id="984486.A0A1E3QP88"/>
<evidence type="ECO:0000256" key="1">
    <source>
        <dbReference type="ARBA" id="ARBA00004141"/>
    </source>
</evidence>
<evidence type="ECO:0000256" key="7">
    <source>
        <dbReference type="SAM" id="MobiDB-lite"/>
    </source>
</evidence>
<feature type="domain" description="Yip1" evidence="8">
    <location>
        <begin position="157"/>
        <end position="293"/>
    </location>
</feature>
<keyword evidence="5 6" id="KW-0472">Membrane</keyword>
<evidence type="ECO:0000313" key="10">
    <source>
        <dbReference type="Proteomes" id="UP000094336"/>
    </source>
</evidence>
<evidence type="ECO:0000256" key="3">
    <source>
        <dbReference type="ARBA" id="ARBA00022692"/>
    </source>
</evidence>
<evidence type="ECO:0000256" key="4">
    <source>
        <dbReference type="ARBA" id="ARBA00022989"/>
    </source>
</evidence>
<dbReference type="InterPro" id="IPR045231">
    <property type="entry name" value="Yip1/4-like"/>
</dbReference>
<feature type="compositionally biased region" description="Low complexity" evidence="7">
    <location>
        <begin position="32"/>
        <end position="41"/>
    </location>
</feature>
<dbReference type="EMBL" id="KV454432">
    <property type="protein sequence ID" value="ODQ79481.1"/>
    <property type="molecule type" value="Genomic_DNA"/>
</dbReference>
<dbReference type="GeneID" id="30146909"/>
<dbReference type="PANTHER" id="PTHR21236">
    <property type="entry name" value="GOLGI MEMBRANE PROTEIN YIP1"/>
    <property type="match status" value="1"/>
</dbReference>
<comment type="subcellular location">
    <subcellularLocation>
        <location evidence="6">Golgi apparatus membrane</location>
        <topology evidence="6">Multi-pass membrane protein</topology>
    </subcellularLocation>
    <subcellularLocation>
        <location evidence="1">Membrane</location>
        <topology evidence="1">Multi-pass membrane protein</topology>
    </subcellularLocation>
</comment>
<comment type="similarity">
    <text evidence="2 6">Belongs to the YIP1 family.</text>
</comment>
<evidence type="ECO:0000256" key="2">
    <source>
        <dbReference type="ARBA" id="ARBA00010596"/>
    </source>
</evidence>
<dbReference type="GO" id="GO:0005802">
    <property type="term" value="C:trans-Golgi network"/>
    <property type="evidence" value="ECO:0007669"/>
    <property type="project" value="TreeGrafter"/>
</dbReference>
<dbReference type="GO" id="GO:0000139">
    <property type="term" value="C:Golgi membrane"/>
    <property type="evidence" value="ECO:0007669"/>
    <property type="project" value="UniProtKB-SubCell"/>
</dbReference>
<accession>A0A1E3QP88</accession>
<name>A0A1E3QP88_9ASCO</name>
<feature type="region of interest" description="Disordered" evidence="7">
    <location>
        <begin position="1"/>
        <end position="46"/>
    </location>
</feature>
<feature type="transmembrane region" description="Helical" evidence="6">
    <location>
        <begin position="192"/>
        <end position="211"/>
    </location>
</feature>
<evidence type="ECO:0000313" key="9">
    <source>
        <dbReference type="EMBL" id="ODQ79481.1"/>
    </source>
</evidence>
<evidence type="ECO:0000259" key="8">
    <source>
        <dbReference type="Pfam" id="PF04893"/>
    </source>
</evidence>
<proteinExistence type="inferred from homology"/>
<sequence>MPEWKPPNVSPDAVADFIIEADDSDDEAPVRSSTQPQSLSSAPPPANSMFSNFTSFMNPTAVNLEASFQPLTGANTRVQERQFSGGNTLDEPILETLSRDLKAIGHHLYAVLWPASLSKLAKAQQQNLVGYARNAGINVPDALRGDIENEAAPVAVKQLEWDLWGPLVFSLAYSVILGVLSPKALSSEVFSLTFSMIWLTLAVIAVNIQLLGGTISFLPALSATGYSIFPIVVGAVVSILVKHAMVRLVVDAVLVSWAVYAATVALKCSGVLSGRVILAIYPVGLIYVVLGWLCVIT</sequence>
<gene>
    <name evidence="9" type="ORF">BABINDRAFT_161877</name>
</gene>
<keyword evidence="4 6" id="KW-1133">Transmembrane helix</keyword>
<keyword evidence="10" id="KW-1185">Reference proteome</keyword>
<reference evidence="10" key="1">
    <citation type="submission" date="2016-05" db="EMBL/GenBank/DDBJ databases">
        <title>Comparative genomics of biotechnologically important yeasts.</title>
        <authorList>
            <consortium name="DOE Joint Genome Institute"/>
            <person name="Riley R."/>
            <person name="Haridas S."/>
            <person name="Wolfe K.H."/>
            <person name="Lopes M.R."/>
            <person name="Hittinger C.T."/>
            <person name="Goker M."/>
            <person name="Salamov A."/>
            <person name="Wisecaver J."/>
            <person name="Long T.M."/>
            <person name="Aerts A.L."/>
            <person name="Barry K."/>
            <person name="Choi C."/>
            <person name="Clum A."/>
            <person name="Coughlan A.Y."/>
            <person name="Deshpande S."/>
            <person name="Douglass A.P."/>
            <person name="Hanson S.J."/>
            <person name="Klenk H.-P."/>
            <person name="Labutti K."/>
            <person name="Lapidus A."/>
            <person name="Lindquist E."/>
            <person name="Lipzen A."/>
            <person name="Meier-Kolthoff J.P."/>
            <person name="Ohm R.A."/>
            <person name="Otillar R.P."/>
            <person name="Pangilinan J."/>
            <person name="Peng Y."/>
            <person name="Rokas A."/>
            <person name="Rosa C.A."/>
            <person name="Scheuner C."/>
            <person name="Sibirny A.A."/>
            <person name="Slot J.C."/>
            <person name="Stielow J.B."/>
            <person name="Sun H."/>
            <person name="Kurtzman C.P."/>
            <person name="Blackwell M."/>
            <person name="Grigoriev I.V."/>
            <person name="Jeffries T.W."/>
        </authorList>
    </citation>
    <scope>NUCLEOTIDE SEQUENCE [LARGE SCALE GENOMIC DNA]</scope>
    <source>
        <strain evidence="10">NRRL Y-12698</strain>
    </source>
</reference>
<feature type="transmembrane region" description="Helical" evidence="6">
    <location>
        <begin position="272"/>
        <end position="295"/>
    </location>
</feature>
<dbReference type="Pfam" id="PF04893">
    <property type="entry name" value="Yip1"/>
    <property type="match status" value="1"/>
</dbReference>
<dbReference type="AlphaFoldDB" id="A0A1E3QP88"/>
<evidence type="ECO:0000256" key="6">
    <source>
        <dbReference type="RuleBase" id="RU361264"/>
    </source>
</evidence>